<evidence type="ECO:0000259" key="11">
    <source>
        <dbReference type="PROSITE" id="PS50022"/>
    </source>
</evidence>
<dbReference type="Gene3D" id="2.60.120.1190">
    <property type="match status" value="1"/>
</dbReference>
<dbReference type="PROSITE" id="PS50022">
    <property type="entry name" value="FA58C_3"/>
    <property type="match status" value="1"/>
</dbReference>
<dbReference type="GO" id="GO:0005524">
    <property type="term" value="F:ATP binding"/>
    <property type="evidence" value="ECO:0007669"/>
    <property type="project" value="UniProtKB-KW"/>
</dbReference>
<keyword evidence="10" id="KW-0325">Glycoprotein</keyword>
<evidence type="ECO:0000256" key="3">
    <source>
        <dbReference type="ARBA" id="ARBA00022692"/>
    </source>
</evidence>
<dbReference type="Pfam" id="PF21114">
    <property type="entry name" value="DDR1-2_DS-like"/>
    <property type="match status" value="2"/>
</dbReference>
<reference evidence="12" key="1">
    <citation type="submission" date="2019-08" db="EMBL/GenBank/DDBJ databases">
        <title>The genome of the North American firefly Photinus pyralis.</title>
        <authorList>
            <consortium name="Photinus pyralis genome working group"/>
            <person name="Fallon T.R."/>
            <person name="Sander Lower S.E."/>
            <person name="Weng J.-K."/>
        </authorList>
    </citation>
    <scope>NUCLEOTIDE SEQUENCE</scope>
    <source>
        <strain evidence="12">TRF0915ILg1</strain>
        <tissue evidence="12">Whole body</tissue>
    </source>
</reference>
<sequence length="189" mass="20902">ILRGNSDTATVESHRLMPPIFASRVRVLPYSVHRRTVCLRLELLGCLNEGGVLAYSAPEGSKPSQGLSDSSYDGQVSQGELHGGLGRLVDGETGADNFRLDIGYGKGPYPFVIVSIVYNNFYVLVPSSGNGWVGWKNDSTANGYVELLFEFDQIRNFSAVHLFVNNYFSRDVQVGQISYPHRNGYYKVT</sequence>
<keyword evidence="13" id="KW-1185">Reference proteome</keyword>
<evidence type="ECO:0000256" key="5">
    <source>
        <dbReference type="ARBA" id="ARBA00022741"/>
    </source>
</evidence>
<evidence type="ECO:0000313" key="12">
    <source>
        <dbReference type="EMBL" id="KAF2902521.1"/>
    </source>
</evidence>
<comment type="caution">
    <text evidence="12">The sequence shown here is derived from an EMBL/GenBank/DDBJ whole genome shotgun (WGS) entry which is preliminary data.</text>
</comment>
<feature type="domain" description="F5/8 type C" evidence="11">
    <location>
        <begin position="1"/>
        <end position="46"/>
    </location>
</feature>
<keyword evidence="8" id="KW-0472">Membrane</keyword>
<name>A0A8K0GK92_IGNLU</name>
<evidence type="ECO:0000256" key="8">
    <source>
        <dbReference type="ARBA" id="ARBA00023136"/>
    </source>
</evidence>
<dbReference type="EMBL" id="VTPC01001268">
    <property type="protein sequence ID" value="KAF2902521.1"/>
    <property type="molecule type" value="Genomic_DNA"/>
</dbReference>
<keyword evidence="3" id="KW-0812">Transmembrane</keyword>
<evidence type="ECO:0000256" key="7">
    <source>
        <dbReference type="ARBA" id="ARBA00022989"/>
    </source>
</evidence>
<keyword evidence="9" id="KW-1015">Disulfide bond</keyword>
<protein>
    <recommendedName>
        <fullName evidence="11">F5/8 type C domain-containing protein</fullName>
    </recommendedName>
</protein>
<dbReference type="SUPFAM" id="SSF49785">
    <property type="entry name" value="Galactose-binding domain-like"/>
    <property type="match status" value="1"/>
</dbReference>
<keyword evidence="7" id="KW-1133">Transmembrane helix</keyword>
<evidence type="ECO:0000256" key="10">
    <source>
        <dbReference type="ARBA" id="ARBA00023180"/>
    </source>
</evidence>
<proteinExistence type="predicted"/>
<dbReference type="Proteomes" id="UP000801492">
    <property type="component" value="Unassembled WGS sequence"/>
</dbReference>
<evidence type="ECO:0000256" key="9">
    <source>
        <dbReference type="ARBA" id="ARBA00023157"/>
    </source>
</evidence>
<keyword evidence="4" id="KW-0732">Signal</keyword>
<evidence type="ECO:0000256" key="1">
    <source>
        <dbReference type="ARBA" id="ARBA00004251"/>
    </source>
</evidence>
<dbReference type="PROSITE" id="PS01286">
    <property type="entry name" value="FA58C_2"/>
    <property type="match status" value="1"/>
</dbReference>
<dbReference type="OrthoDB" id="6071166at2759"/>
<organism evidence="12 13">
    <name type="scientific">Ignelater luminosus</name>
    <name type="common">Cucubano</name>
    <name type="synonym">Pyrophorus luminosus</name>
    <dbReference type="NCBI Taxonomy" id="2038154"/>
    <lineage>
        <taxon>Eukaryota</taxon>
        <taxon>Metazoa</taxon>
        <taxon>Ecdysozoa</taxon>
        <taxon>Arthropoda</taxon>
        <taxon>Hexapoda</taxon>
        <taxon>Insecta</taxon>
        <taxon>Pterygota</taxon>
        <taxon>Neoptera</taxon>
        <taxon>Endopterygota</taxon>
        <taxon>Coleoptera</taxon>
        <taxon>Polyphaga</taxon>
        <taxon>Elateriformia</taxon>
        <taxon>Elateroidea</taxon>
        <taxon>Elateridae</taxon>
        <taxon>Agrypninae</taxon>
        <taxon>Pyrophorini</taxon>
        <taxon>Ignelater</taxon>
    </lineage>
</organism>
<dbReference type="Gene3D" id="2.60.120.260">
    <property type="entry name" value="Galactose-binding domain-like"/>
    <property type="match status" value="1"/>
</dbReference>
<evidence type="ECO:0000256" key="2">
    <source>
        <dbReference type="ARBA" id="ARBA00022475"/>
    </source>
</evidence>
<dbReference type="GO" id="GO:0005886">
    <property type="term" value="C:plasma membrane"/>
    <property type="evidence" value="ECO:0007669"/>
    <property type="project" value="UniProtKB-SubCell"/>
</dbReference>
<keyword evidence="2" id="KW-1003">Cell membrane</keyword>
<evidence type="ECO:0000313" key="13">
    <source>
        <dbReference type="Proteomes" id="UP000801492"/>
    </source>
</evidence>
<keyword evidence="6" id="KW-0067">ATP-binding</keyword>
<evidence type="ECO:0000256" key="6">
    <source>
        <dbReference type="ARBA" id="ARBA00022840"/>
    </source>
</evidence>
<dbReference type="InterPro" id="IPR000421">
    <property type="entry name" value="FA58C"/>
</dbReference>
<dbReference type="InterPro" id="IPR048525">
    <property type="entry name" value="DDR1-2_DS-like"/>
</dbReference>
<feature type="non-terminal residue" evidence="12">
    <location>
        <position position="189"/>
    </location>
</feature>
<dbReference type="AlphaFoldDB" id="A0A8K0GK92"/>
<dbReference type="InterPro" id="IPR008979">
    <property type="entry name" value="Galactose-bd-like_sf"/>
</dbReference>
<gene>
    <name evidence="12" type="ORF">ILUMI_03664</name>
</gene>
<keyword evidence="5" id="KW-0547">Nucleotide-binding</keyword>
<evidence type="ECO:0000256" key="4">
    <source>
        <dbReference type="ARBA" id="ARBA00022729"/>
    </source>
</evidence>
<comment type="subcellular location">
    <subcellularLocation>
        <location evidence="1">Cell membrane</location>
        <topology evidence="1">Single-pass type I membrane protein</topology>
    </subcellularLocation>
</comment>
<accession>A0A8K0GK92</accession>